<evidence type="ECO:0000256" key="2">
    <source>
        <dbReference type="ARBA" id="ARBA00012438"/>
    </source>
</evidence>
<evidence type="ECO:0000259" key="9">
    <source>
        <dbReference type="PROSITE" id="PS50113"/>
    </source>
</evidence>
<dbReference type="InterPro" id="IPR000700">
    <property type="entry name" value="PAS-assoc_C"/>
</dbReference>
<evidence type="ECO:0000256" key="4">
    <source>
        <dbReference type="ARBA" id="ARBA00023012"/>
    </source>
</evidence>
<keyword evidence="3 5" id="KW-0597">Phosphoprotein</keyword>
<name>A0ABU1AL61_9BACT</name>
<evidence type="ECO:0000313" key="10">
    <source>
        <dbReference type="EMBL" id="MDQ8195542.1"/>
    </source>
</evidence>
<feature type="domain" description="Response regulatory" evidence="7">
    <location>
        <begin position="6"/>
        <end position="127"/>
    </location>
</feature>
<dbReference type="CDD" id="cd00156">
    <property type="entry name" value="REC"/>
    <property type="match status" value="1"/>
</dbReference>
<dbReference type="InterPro" id="IPR005467">
    <property type="entry name" value="His_kinase_dom"/>
</dbReference>
<dbReference type="CDD" id="cd17546">
    <property type="entry name" value="REC_hyHK_CKI1_RcsC-like"/>
    <property type="match status" value="1"/>
</dbReference>
<organism evidence="10 11">
    <name type="scientific">Thalassobacterium sedimentorum</name>
    <dbReference type="NCBI Taxonomy" id="3041258"/>
    <lineage>
        <taxon>Bacteria</taxon>
        <taxon>Pseudomonadati</taxon>
        <taxon>Verrucomicrobiota</taxon>
        <taxon>Opitutia</taxon>
        <taxon>Puniceicoccales</taxon>
        <taxon>Coraliomargaritaceae</taxon>
        <taxon>Thalassobacterium</taxon>
    </lineage>
</organism>
<dbReference type="InterPro" id="IPR013655">
    <property type="entry name" value="PAS_fold_3"/>
</dbReference>
<feature type="domain" description="PAS" evidence="8">
    <location>
        <begin position="266"/>
        <end position="341"/>
    </location>
</feature>
<dbReference type="Pfam" id="PF00072">
    <property type="entry name" value="Response_reg"/>
    <property type="match status" value="2"/>
</dbReference>
<dbReference type="Gene3D" id="1.10.287.130">
    <property type="match status" value="1"/>
</dbReference>
<dbReference type="InterPro" id="IPR036097">
    <property type="entry name" value="HisK_dim/P_sf"/>
</dbReference>
<feature type="domain" description="Histidine kinase" evidence="6">
    <location>
        <begin position="540"/>
        <end position="765"/>
    </location>
</feature>
<dbReference type="PANTHER" id="PTHR45339:SF1">
    <property type="entry name" value="HYBRID SIGNAL TRANSDUCTION HISTIDINE KINASE J"/>
    <property type="match status" value="1"/>
</dbReference>
<dbReference type="SMART" id="SM00388">
    <property type="entry name" value="HisKA"/>
    <property type="match status" value="1"/>
</dbReference>
<evidence type="ECO:0000256" key="5">
    <source>
        <dbReference type="PROSITE-ProRule" id="PRU00169"/>
    </source>
</evidence>
<dbReference type="PROSITE" id="PS50109">
    <property type="entry name" value="HIS_KIN"/>
    <property type="match status" value="1"/>
</dbReference>
<dbReference type="RefSeq" id="WP_308985992.1">
    <property type="nucleotide sequence ID" value="NZ_JARXIC010000026.1"/>
</dbReference>
<feature type="domain" description="PAC" evidence="9">
    <location>
        <begin position="342"/>
        <end position="396"/>
    </location>
</feature>
<dbReference type="CDD" id="cd16922">
    <property type="entry name" value="HATPase_EvgS-ArcB-TorS-like"/>
    <property type="match status" value="1"/>
</dbReference>
<dbReference type="SMART" id="SM00387">
    <property type="entry name" value="HATPase_c"/>
    <property type="match status" value="1"/>
</dbReference>
<accession>A0ABU1AL61</accession>
<evidence type="ECO:0000259" key="6">
    <source>
        <dbReference type="PROSITE" id="PS50109"/>
    </source>
</evidence>
<dbReference type="SMART" id="SM00448">
    <property type="entry name" value="REC"/>
    <property type="match status" value="2"/>
</dbReference>
<dbReference type="EC" id="2.7.13.3" evidence="2"/>
<dbReference type="PROSITE" id="PS50112">
    <property type="entry name" value="PAS"/>
    <property type="match status" value="2"/>
</dbReference>
<dbReference type="PROSITE" id="PS50113">
    <property type="entry name" value="PAC"/>
    <property type="match status" value="2"/>
</dbReference>
<dbReference type="InterPro" id="IPR003594">
    <property type="entry name" value="HATPase_dom"/>
</dbReference>
<dbReference type="Pfam" id="PF02518">
    <property type="entry name" value="HATPase_c"/>
    <property type="match status" value="1"/>
</dbReference>
<feature type="domain" description="PAC" evidence="9">
    <location>
        <begin position="471"/>
        <end position="522"/>
    </location>
</feature>
<dbReference type="SUPFAM" id="SSF52172">
    <property type="entry name" value="CheY-like"/>
    <property type="match status" value="2"/>
</dbReference>
<gene>
    <name evidence="10" type="ORF">QEH59_14005</name>
</gene>
<dbReference type="SUPFAM" id="SSF55874">
    <property type="entry name" value="ATPase domain of HSP90 chaperone/DNA topoisomerase II/histidine kinase"/>
    <property type="match status" value="1"/>
</dbReference>
<dbReference type="SUPFAM" id="SSF55785">
    <property type="entry name" value="PYP-like sensor domain (PAS domain)"/>
    <property type="match status" value="3"/>
</dbReference>
<dbReference type="InterPro" id="IPR011006">
    <property type="entry name" value="CheY-like_superfamily"/>
</dbReference>
<dbReference type="InterPro" id="IPR001610">
    <property type="entry name" value="PAC"/>
</dbReference>
<proteinExistence type="predicted"/>
<dbReference type="SMART" id="SM00091">
    <property type="entry name" value="PAS"/>
    <property type="match status" value="2"/>
</dbReference>
<dbReference type="Pfam" id="PF13426">
    <property type="entry name" value="PAS_9"/>
    <property type="match status" value="1"/>
</dbReference>
<dbReference type="InterPro" id="IPR036890">
    <property type="entry name" value="HATPase_C_sf"/>
</dbReference>
<dbReference type="PRINTS" id="PR00344">
    <property type="entry name" value="BCTRLSENSOR"/>
</dbReference>
<dbReference type="NCBIfam" id="TIGR00229">
    <property type="entry name" value="sensory_box"/>
    <property type="match status" value="2"/>
</dbReference>
<dbReference type="SMART" id="SM00086">
    <property type="entry name" value="PAC"/>
    <property type="match status" value="3"/>
</dbReference>
<keyword evidence="4" id="KW-0902">Two-component regulatory system</keyword>
<dbReference type="InterPro" id="IPR001789">
    <property type="entry name" value="Sig_transdc_resp-reg_receiver"/>
</dbReference>
<dbReference type="CDD" id="cd00082">
    <property type="entry name" value="HisKA"/>
    <property type="match status" value="1"/>
</dbReference>
<keyword evidence="11" id="KW-1185">Reference proteome</keyword>
<dbReference type="EMBL" id="JARXIC010000026">
    <property type="protein sequence ID" value="MDQ8195542.1"/>
    <property type="molecule type" value="Genomic_DNA"/>
</dbReference>
<evidence type="ECO:0000259" key="8">
    <source>
        <dbReference type="PROSITE" id="PS50112"/>
    </source>
</evidence>
<evidence type="ECO:0000259" key="7">
    <source>
        <dbReference type="PROSITE" id="PS50110"/>
    </source>
</evidence>
<feature type="domain" description="PAS" evidence="8">
    <location>
        <begin position="169"/>
        <end position="215"/>
    </location>
</feature>
<dbReference type="InterPro" id="IPR035965">
    <property type="entry name" value="PAS-like_dom_sf"/>
</dbReference>
<dbReference type="InterPro" id="IPR004358">
    <property type="entry name" value="Sig_transdc_His_kin-like_C"/>
</dbReference>
<comment type="catalytic activity">
    <reaction evidence="1">
        <text>ATP + protein L-histidine = ADP + protein N-phospho-L-histidine.</text>
        <dbReference type="EC" id="2.7.13.3"/>
    </reaction>
</comment>
<evidence type="ECO:0000256" key="1">
    <source>
        <dbReference type="ARBA" id="ARBA00000085"/>
    </source>
</evidence>
<reference evidence="10 11" key="1">
    <citation type="submission" date="2023-04" db="EMBL/GenBank/DDBJ databases">
        <title>A novel bacteria isolated from coastal sediment.</title>
        <authorList>
            <person name="Liu X.-J."/>
            <person name="Du Z.-J."/>
        </authorList>
    </citation>
    <scope>NUCLEOTIDE SEQUENCE [LARGE SCALE GENOMIC DNA]</scope>
    <source>
        <strain evidence="10 11">SDUM461004</strain>
    </source>
</reference>
<protein>
    <recommendedName>
        <fullName evidence="2">histidine kinase</fullName>
        <ecNumber evidence="2">2.7.13.3</ecNumber>
    </recommendedName>
</protein>
<dbReference type="Pfam" id="PF00512">
    <property type="entry name" value="HisKA"/>
    <property type="match status" value="1"/>
</dbReference>
<sequence length="911" mass="102677">MNAPIQIVLIEDSEDDYILAKEALSDGLNEGAYVLQWFDQTPNVSEFLKQYDPDVILIDYSLGEINGVEFASQIRERDACVSLILLTGLSDQVFREIDQQVEGVGISDFLTKKEVNGATLARSVRYAYENAIQRRQLQEQAATIEDILQRTEMVMWSESHFSEGACECYFSDSIQRLTGYSKKEFMSRRMRLLDLVVESDRERVRQAYEQAVDGEIKLKYRIQCGDNRKRWVEETRETLGSPHDGNGLNVVGCLRDITREVESESMQHLMAKSLDQSSDAILITEANLERPGPKILYVNKAICRMSGYTASELLGETPRIFQGPKTDRRVLDKLRMKLAVNEAFQGMTTNYRKDGSEYIVSWRISPVMDQAGKVTHYVSTQTDVTQEIRQRERLNEQENFLREIGSMAKVGGWRYLKSSRLVYWTDPIYEIHAMPHGSSLTIDEMLSLYSKQDQKKLKCAWDQCMETGTPYGLTLEVRDRRGQVKWCRTEGAPIWSNGEITGVWGVYQDVTETRLHSVELEQALKAANYANESKNQFLMMMSHELRTPLNPIMGFAELMLSDTTNAEHCAYLKQIQFSASHLVKLISEILDIASIESGRMKLDSQALSVSATVNEVIEMFHPQALEKGLTLRYINQADASSGIPLICMGDASKIRQILINLLNNAIKFTEQGEVCVELLPPIFNGDKVGFTLKVVDSGIGISSEQMGHIFNCFYQVDQGAARKYDGRGIGLNLCRELAELMGGTITVSSELGKGSTFTFKLSLPRVLTVQSEASPIVRPLASVSKQAKVLVVEDDAMNRLVISELLQSMNVVHELATDGYEALDLLSRDTFCLVLMDIQMPKLNGIEATRRIRAASDQNSKVRIVALSAHVVDDIKKEAIDAGMDDFLEKPVTLSKLKTFFDQSFFEEPEV</sequence>
<dbReference type="InterPro" id="IPR000014">
    <property type="entry name" value="PAS"/>
</dbReference>
<dbReference type="Gene3D" id="3.30.450.20">
    <property type="entry name" value="PAS domain"/>
    <property type="match status" value="3"/>
</dbReference>
<dbReference type="PANTHER" id="PTHR45339">
    <property type="entry name" value="HYBRID SIGNAL TRANSDUCTION HISTIDINE KINASE J"/>
    <property type="match status" value="1"/>
</dbReference>
<feature type="modified residue" description="4-aspartylphosphate" evidence="5">
    <location>
        <position position="59"/>
    </location>
</feature>
<dbReference type="Pfam" id="PF08447">
    <property type="entry name" value="PAS_3"/>
    <property type="match status" value="2"/>
</dbReference>
<dbReference type="InterPro" id="IPR003661">
    <property type="entry name" value="HisK_dim/P_dom"/>
</dbReference>
<evidence type="ECO:0000313" key="11">
    <source>
        <dbReference type="Proteomes" id="UP001243717"/>
    </source>
</evidence>
<dbReference type="Gene3D" id="3.30.565.10">
    <property type="entry name" value="Histidine kinase-like ATPase, C-terminal domain"/>
    <property type="match status" value="1"/>
</dbReference>
<dbReference type="CDD" id="cd00130">
    <property type="entry name" value="PAS"/>
    <property type="match status" value="2"/>
</dbReference>
<dbReference type="PROSITE" id="PS50110">
    <property type="entry name" value="RESPONSE_REGULATORY"/>
    <property type="match status" value="2"/>
</dbReference>
<dbReference type="Proteomes" id="UP001243717">
    <property type="component" value="Unassembled WGS sequence"/>
</dbReference>
<feature type="domain" description="Response regulatory" evidence="7">
    <location>
        <begin position="788"/>
        <end position="905"/>
    </location>
</feature>
<dbReference type="SUPFAM" id="SSF47384">
    <property type="entry name" value="Homodimeric domain of signal transducing histidine kinase"/>
    <property type="match status" value="1"/>
</dbReference>
<evidence type="ECO:0000256" key="3">
    <source>
        <dbReference type="ARBA" id="ARBA00022553"/>
    </source>
</evidence>
<feature type="modified residue" description="4-aspartylphosphate" evidence="5">
    <location>
        <position position="837"/>
    </location>
</feature>
<dbReference type="Gene3D" id="3.40.50.2300">
    <property type="match status" value="2"/>
</dbReference>
<comment type="caution">
    <text evidence="10">The sequence shown here is derived from an EMBL/GenBank/DDBJ whole genome shotgun (WGS) entry which is preliminary data.</text>
</comment>